<comment type="caution">
    <text evidence="2">The sequence shown here is derived from an EMBL/GenBank/DDBJ whole genome shotgun (WGS) entry which is preliminary data.</text>
</comment>
<gene>
    <name evidence="2" type="ORF">BDP27DRAFT_1364599</name>
</gene>
<keyword evidence="3" id="KW-1185">Reference proteome</keyword>
<dbReference type="EMBL" id="JADNRY010000068">
    <property type="protein sequence ID" value="KAF9067778.1"/>
    <property type="molecule type" value="Genomic_DNA"/>
</dbReference>
<accession>A0A9P5PPT0</accession>
<organism evidence="2 3">
    <name type="scientific">Rhodocollybia butyracea</name>
    <dbReference type="NCBI Taxonomy" id="206335"/>
    <lineage>
        <taxon>Eukaryota</taxon>
        <taxon>Fungi</taxon>
        <taxon>Dikarya</taxon>
        <taxon>Basidiomycota</taxon>
        <taxon>Agaricomycotina</taxon>
        <taxon>Agaricomycetes</taxon>
        <taxon>Agaricomycetidae</taxon>
        <taxon>Agaricales</taxon>
        <taxon>Marasmiineae</taxon>
        <taxon>Omphalotaceae</taxon>
        <taxon>Rhodocollybia</taxon>
    </lineage>
</organism>
<dbReference type="OrthoDB" id="3062579at2759"/>
<feature type="compositionally biased region" description="Low complexity" evidence="1">
    <location>
        <begin position="141"/>
        <end position="150"/>
    </location>
</feature>
<protein>
    <submittedName>
        <fullName evidence="2">Uncharacterized protein</fullName>
    </submittedName>
</protein>
<proteinExistence type="predicted"/>
<name>A0A9P5PPT0_9AGAR</name>
<evidence type="ECO:0000256" key="1">
    <source>
        <dbReference type="SAM" id="MobiDB-lite"/>
    </source>
</evidence>
<feature type="region of interest" description="Disordered" evidence="1">
    <location>
        <begin position="134"/>
        <end position="167"/>
    </location>
</feature>
<evidence type="ECO:0000313" key="3">
    <source>
        <dbReference type="Proteomes" id="UP000772434"/>
    </source>
</evidence>
<dbReference type="AlphaFoldDB" id="A0A9P5PPT0"/>
<sequence>MSSSTEVAPNHIANIPVPVLFIEKGKAVVMGLTKGHAVIFNAKSGRKVALLDHGSASTWVTALAYVFPTGGSQMLATGDRNCELNTRIKVWIEDSDELDNVGNQMTSDFFSNPKVTNDSVAAVLSFSPSAASSGEQIETASESGSSLSLGHLDKQDTANRTTSDPFIVPSTAERRNVSKIVGHEEIAERTITRDFLDLKVRSTRITPYFTQPVAVVLNARFKRAYANAG</sequence>
<dbReference type="Proteomes" id="UP000772434">
    <property type="component" value="Unassembled WGS sequence"/>
</dbReference>
<reference evidence="2" key="1">
    <citation type="submission" date="2020-11" db="EMBL/GenBank/DDBJ databases">
        <authorList>
            <consortium name="DOE Joint Genome Institute"/>
            <person name="Ahrendt S."/>
            <person name="Riley R."/>
            <person name="Andreopoulos W."/>
            <person name="Labutti K."/>
            <person name="Pangilinan J."/>
            <person name="Ruiz-Duenas F.J."/>
            <person name="Barrasa J.M."/>
            <person name="Sanchez-Garcia M."/>
            <person name="Camarero S."/>
            <person name="Miyauchi S."/>
            <person name="Serrano A."/>
            <person name="Linde D."/>
            <person name="Babiker R."/>
            <person name="Drula E."/>
            <person name="Ayuso-Fernandez I."/>
            <person name="Pacheco R."/>
            <person name="Padilla G."/>
            <person name="Ferreira P."/>
            <person name="Barriuso J."/>
            <person name="Kellner H."/>
            <person name="Castanera R."/>
            <person name="Alfaro M."/>
            <person name="Ramirez L."/>
            <person name="Pisabarro A.G."/>
            <person name="Kuo A."/>
            <person name="Tritt A."/>
            <person name="Lipzen A."/>
            <person name="He G."/>
            <person name="Yan M."/>
            <person name="Ng V."/>
            <person name="Cullen D."/>
            <person name="Martin F."/>
            <person name="Rosso M.-N."/>
            <person name="Henrissat B."/>
            <person name="Hibbett D."/>
            <person name="Martinez A.T."/>
            <person name="Grigoriev I.V."/>
        </authorList>
    </citation>
    <scope>NUCLEOTIDE SEQUENCE</scope>
    <source>
        <strain evidence="2">AH 40177</strain>
    </source>
</reference>
<evidence type="ECO:0000313" key="2">
    <source>
        <dbReference type="EMBL" id="KAF9067778.1"/>
    </source>
</evidence>